<feature type="domain" description="Ubiquinol-cytochrome C reductase hinge" evidence="12">
    <location>
        <begin position="10"/>
        <end position="66"/>
    </location>
</feature>
<reference evidence="14" key="1">
    <citation type="journal article" date="2009" name="Science">
        <title>The B73 maize genome: complexity, diversity, and dynamics.</title>
        <authorList>
            <person name="Schnable P.S."/>
            <person name="Ware D."/>
            <person name="Fulton R.S."/>
            <person name="Stein J.C."/>
            <person name="Wei F."/>
            <person name="Pasternak S."/>
            <person name="Liang C."/>
            <person name="Zhang J."/>
            <person name="Fulton L."/>
            <person name="Graves T.A."/>
            <person name="Minx P."/>
            <person name="Reily A.D."/>
            <person name="Courtney L."/>
            <person name="Kruchowski S.S."/>
            <person name="Tomlinson C."/>
            <person name="Strong C."/>
            <person name="Delehaunty K."/>
            <person name="Fronick C."/>
            <person name="Courtney B."/>
            <person name="Rock S.M."/>
            <person name="Belter E."/>
            <person name="Du F."/>
            <person name="Kim K."/>
            <person name="Abbott R.M."/>
            <person name="Cotton M."/>
            <person name="Levy A."/>
            <person name="Marchetto P."/>
            <person name="Ochoa K."/>
            <person name="Jackson S.M."/>
            <person name="Gillam B."/>
            <person name="Chen W."/>
            <person name="Yan L."/>
            <person name="Higginbotham J."/>
            <person name="Cardenas M."/>
            <person name="Waligorski J."/>
            <person name="Applebaum E."/>
            <person name="Phelps L."/>
            <person name="Falcone J."/>
            <person name="Kanchi K."/>
            <person name="Thane T."/>
            <person name="Scimone A."/>
            <person name="Thane N."/>
            <person name="Henke J."/>
            <person name="Wang T."/>
            <person name="Ruppert J."/>
            <person name="Shah N."/>
            <person name="Rotter K."/>
            <person name="Hodges J."/>
            <person name="Ingenthron E."/>
            <person name="Cordes M."/>
            <person name="Kohlberg S."/>
            <person name="Sgro J."/>
            <person name="Delgado B."/>
            <person name="Mead K."/>
            <person name="Chinwalla A."/>
            <person name="Leonard S."/>
            <person name="Crouse K."/>
            <person name="Collura K."/>
            <person name="Kudrna D."/>
            <person name="Currie J."/>
            <person name="He R."/>
            <person name="Angelova A."/>
            <person name="Rajasekar S."/>
            <person name="Mueller T."/>
            <person name="Lomeli R."/>
            <person name="Scara G."/>
            <person name="Ko A."/>
            <person name="Delaney K."/>
            <person name="Wissotski M."/>
            <person name="Lopez G."/>
            <person name="Campos D."/>
            <person name="Braidotti M."/>
            <person name="Ashley E."/>
            <person name="Golser W."/>
            <person name="Kim H."/>
            <person name="Lee S."/>
            <person name="Lin J."/>
            <person name="Dujmic Z."/>
            <person name="Kim W."/>
            <person name="Talag J."/>
            <person name="Zuccolo A."/>
            <person name="Fan C."/>
            <person name="Sebastian A."/>
            <person name="Kramer M."/>
            <person name="Spiegel L."/>
            <person name="Nascimento L."/>
            <person name="Zutavern T."/>
            <person name="Miller B."/>
            <person name="Ambroise C."/>
            <person name="Muller S."/>
            <person name="Spooner W."/>
            <person name="Narechania A."/>
            <person name="Ren L."/>
            <person name="Wei S."/>
            <person name="Kumari S."/>
            <person name="Faga B."/>
            <person name="Levy M.J."/>
            <person name="McMahan L."/>
            <person name="Van Buren P."/>
            <person name="Vaughn M.W."/>
            <person name="Ying K."/>
            <person name="Yeh C.-T."/>
            <person name="Emrich S.J."/>
            <person name="Jia Y."/>
            <person name="Kalyanaraman A."/>
            <person name="Hsia A.-P."/>
            <person name="Barbazuk W.B."/>
            <person name="Baucom R.S."/>
            <person name="Brutnell T.P."/>
            <person name="Carpita N.C."/>
            <person name="Chaparro C."/>
            <person name="Chia J.-M."/>
            <person name="Deragon J.-M."/>
            <person name="Estill J.C."/>
            <person name="Fu Y."/>
            <person name="Jeddeloh J.A."/>
            <person name="Han Y."/>
            <person name="Lee H."/>
            <person name="Li P."/>
            <person name="Lisch D.R."/>
            <person name="Liu S."/>
            <person name="Liu Z."/>
            <person name="Nagel D.H."/>
            <person name="McCann M.C."/>
            <person name="SanMiguel P."/>
            <person name="Myers A.M."/>
            <person name="Nettleton D."/>
            <person name="Nguyen J."/>
            <person name="Penning B.W."/>
            <person name="Ponnala L."/>
            <person name="Schneider K.L."/>
            <person name="Schwartz D.C."/>
            <person name="Sharma A."/>
            <person name="Soderlund C."/>
            <person name="Springer N.M."/>
            <person name="Sun Q."/>
            <person name="Wang H."/>
            <person name="Waterman M."/>
            <person name="Westerman R."/>
            <person name="Wolfgruber T.K."/>
            <person name="Yang L."/>
            <person name="Yu Y."/>
            <person name="Zhang L."/>
            <person name="Zhou S."/>
            <person name="Zhu Q."/>
            <person name="Bennetzen J.L."/>
            <person name="Dawe R.K."/>
            <person name="Jiang J."/>
            <person name="Jiang N."/>
            <person name="Presting G.G."/>
            <person name="Wessler S.R."/>
            <person name="Aluru S."/>
            <person name="Martienssen R.A."/>
            <person name="Clifton S.W."/>
            <person name="McCombie W.R."/>
            <person name="Wing R.A."/>
            <person name="Wilson R.K."/>
        </authorList>
    </citation>
    <scope>NUCLEOTIDE SEQUENCE [LARGE SCALE GENOMIC DNA]</scope>
    <source>
        <strain evidence="14">cv. B73</strain>
    </source>
</reference>
<proteinExistence type="evidence at protein level"/>
<keyword evidence="8" id="KW-0472">Membrane</keyword>
<evidence type="ECO:0000259" key="12">
    <source>
        <dbReference type="Pfam" id="PF02320"/>
    </source>
</evidence>
<evidence type="ECO:0000256" key="3">
    <source>
        <dbReference type="ARBA" id="ARBA00022448"/>
    </source>
</evidence>
<evidence type="ECO:0000256" key="8">
    <source>
        <dbReference type="ARBA" id="ARBA00023136"/>
    </source>
</evidence>
<evidence type="ECO:0000256" key="1">
    <source>
        <dbReference type="ARBA" id="ARBA00004137"/>
    </source>
</evidence>
<evidence type="ECO:0000256" key="6">
    <source>
        <dbReference type="ARBA" id="ARBA00022982"/>
    </source>
</evidence>
<accession>A0A804P1Q0</accession>
<sequence>MRGEDEELVDQKKYLEERCKPQCVKSLYEYEKCVKRVENDDTGHKHCTGQYFDYWSCIDKCSTGNLTSLQDVFGSSVWMCLVQVCEKKTESCLI</sequence>
<dbReference type="AlphaFoldDB" id="A0A804P1Q0"/>
<evidence type="ECO:0000313" key="13">
    <source>
        <dbReference type="EnsemblPlants" id="Zm00001eb202390_P003"/>
    </source>
</evidence>
<keyword evidence="14" id="KW-1185">Reference proteome</keyword>
<keyword evidence="9" id="KW-1015">Disulfide bond</keyword>
<keyword evidence="5" id="KW-0999">Mitochondrion inner membrane</keyword>
<evidence type="ECO:0000256" key="7">
    <source>
        <dbReference type="ARBA" id="ARBA00023128"/>
    </source>
</evidence>
<dbReference type="Proteomes" id="UP000007305">
    <property type="component" value="Chromosome 4"/>
</dbReference>
<evidence type="ECO:0000256" key="11">
    <source>
        <dbReference type="ARBA" id="ARBA00076110"/>
    </source>
</evidence>
<keyword evidence="6" id="KW-0249">Electron transport</keyword>
<dbReference type="EnsemblPlants" id="Zm00001eb202390_T003">
    <property type="protein sequence ID" value="Zm00001eb202390_P003"/>
    <property type="gene ID" value="Zm00001eb202390"/>
</dbReference>
<dbReference type="Gene3D" id="1.10.287.20">
    <property type="entry name" value="Ubiquinol-cytochrome C reductase hinge domain"/>
    <property type="match status" value="1"/>
</dbReference>
<dbReference type="InterPro" id="IPR023184">
    <property type="entry name" value="Ubol_cytC_Rdtase_hinge_dom"/>
</dbReference>
<comment type="subcellular location">
    <subcellularLocation>
        <location evidence="1">Mitochondrion inner membrane</location>
        <topology evidence="1">Peripheral membrane protein</topology>
        <orientation evidence="1">Intermembrane side</orientation>
    </subcellularLocation>
</comment>
<keyword evidence="4" id="KW-0679">Respiratory chain</keyword>
<comment type="similarity">
    <text evidence="2">Belongs to the UQCRH/QCR6 family.</text>
</comment>
<evidence type="ECO:0000256" key="5">
    <source>
        <dbReference type="ARBA" id="ARBA00022792"/>
    </source>
</evidence>
<keyword evidence="3" id="KW-0813">Transport</keyword>
<keyword evidence="15" id="KW-1267">Proteomics identification</keyword>
<organism evidence="13 14">
    <name type="scientific">Zea mays</name>
    <name type="common">Maize</name>
    <dbReference type="NCBI Taxonomy" id="4577"/>
    <lineage>
        <taxon>Eukaryota</taxon>
        <taxon>Viridiplantae</taxon>
        <taxon>Streptophyta</taxon>
        <taxon>Embryophyta</taxon>
        <taxon>Tracheophyta</taxon>
        <taxon>Spermatophyta</taxon>
        <taxon>Magnoliopsida</taxon>
        <taxon>Liliopsida</taxon>
        <taxon>Poales</taxon>
        <taxon>Poaceae</taxon>
        <taxon>PACMAD clade</taxon>
        <taxon>Panicoideae</taxon>
        <taxon>Andropogonodae</taxon>
        <taxon>Andropogoneae</taxon>
        <taxon>Tripsacinae</taxon>
        <taxon>Zea</taxon>
    </lineage>
</organism>
<dbReference type="FunFam" id="1.10.287.20:FF:000001">
    <property type="entry name" value="Cytochrome b-c1 complex subunit 6"/>
    <property type="match status" value="1"/>
</dbReference>
<evidence type="ECO:0000313" key="14">
    <source>
        <dbReference type="Proteomes" id="UP000007305"/>
    </source>
</evidence>
<evidence type="ECO:0000256" key="9">
    <source>
        <dbReference type="ARBA" id="ARBA00023157"/>
    </source>
</evidence>
<evidence type="ECO:0000256" key="4">
    <source>
        <dbReference type="ARBA" id="ARBA00022660"/>
    </source>
</evidence>
<dbReference type="PANTHER" id="PTHR15336:SF0">
    <property type="entry name" value="CYTOCHROME B-C1 COMPLEX SUBUNIT 6, MITOCHONDRIAL"/>
    <property type="match status" value="1"/>
</dbReference>
<protein>
    <recommendedName>
        <fullName evidence="11">Complex III subunit VI</fullName>
    </recommendedName>
    <alternativeName>
        <fullName evidence="10">Mitochondrial hinge protein</fullName>
    </alternativeName>
</protein>
<dbReference type="InterPro" id="IPR003422">
    <property type="entry name" value="Cyt_b-c1_6"/>
</dbReference>
<evidence type="ECO:0000256" key="10">
    <source>
        <dbReference type="ARBA" id="ARBA00044364"/>
    </source>
</evidence>
<reference evidence="13" key="2">
    <citation type="submission" date="2019-07" db="EMBL/GenBank/DDBJ databases">
        <authorList>
            <person name="Seetharam A."/>
            <person name="Woodhouse M."/>
            <person name="Cannon E."/>
        </authorList>
    </citation>
    <scope>NUCLEOTIDE SEQUENCE [LARGE SCALE GENOMIC DNA]</scope>
    <source>
        <strain evidence="13">cv. B73</strain>
    </source>
</reference>
<keyword evidence="7" id="KW-0496">Mitochondrion</keyword>
<evidence type="ECO:0007829" key="15">
    <source>
        <dbReference type="PeptideAtlas" id="A0A804P1Q0"/>
    </source>
</evidence>
<dbReference type="Gramene" id="Zm00001eb202390_T003">
    <property type="protein sequence ID" value="Zm00001eb202390_P003"/>
    <property type="gene ID" value="Zm00001eb202390"/>
</dbReference>
<dbReference type="InterPro" id="IPR036811">
    <property type="entry name" value="Ubol_cytC_Rdtase_hinge_dom_sf"/>
</dbReference>
<evidence type="ECO:0000256" key="2">
    <source>
        <dbReference type="ARBA" id="ARBA00006498"/>
    </source>
</evidence>
<dbReference type="Pfam" id="PF02320">
    <property type="entry name" value="UCR_hinge"/>
    <property type="match status" value="1"/>
</dbReference>
<reference evidence="13" key="3">
    <citation type="submission" date="2021-05" db="UniProtKB">
        <authorList>
            <consortium name="EnsemblPlants"/>
        </authorList>
    </citation>
    <scope>IDENTIFICATION</scope>
    <source>
        <strain evidence="13">cv. B73</strain>
    </source>
</reference>
<dbReference type="GO" id="GO:0006122">
    <property type="term" value="P:mitochondrial electron transport, ubiquinol to cytochrome c"/>
    <property type="evidence" value="ECO:0007669"/>
    <property type="project" value="InterPro"/>
</dbReference>
<dbReference type="PANTHER" id="PTHR15336">
    <property type="entry name" value="UBIQUINOL-CYTOCHROME C REDUCTASE COMPLEX 7.8 KDA PROTEIN"/>
    <property type="match status" value="1"/>
</dbReference>
<name>A0A804P1Q0_MAIZE</name>
<dbReference type="GO" id="GO:0005743">
    <property type="term" value="C:mitochondrial inner membrane"/>
    <property type="evidence" value="ECO:0007669"/>
    <property type="project" value="UniProtKB-SubCell"/>
</dbReference>
<dbReference type="SUPFAM" id="SSF81531">
    <property type="entry name" value="Non-heme 11 kDa protein of cytochrome bc1 complex (Ubiquinol-cytochrome c reductase)"/>
    <property type="match status" value="1"/>
</dbReference>